<dbReference type="SUPFAM" id="SSF53649">
    <property type="entry name" value="Alkaline phosphatase-like"/>
    <property type="match status" value="1"/>
</dbReference>
<reference evidence="8" key="1">
    <citation type="submission" date="2018-05" db="EMBL/GenBank/DDBJ databases">
        <authorList>
            <person name="Lanie J.A."/>
            <person name="Ng W.-L."/>
            <person name="Kazmierczak K.M."/>
            <person name="Andrzejewski T.M."/>
            <person name="Davidsen T.M."/>
            <person name="Wayne K.J."/>
            <person name="Tettelin H."/>
            <person name="Glass J.I."/>
            <person name="Rusch D."/>
            <person name="Podicherti R."/>
            <person name="Tsui H.-C.T."/>
            <person name="Winkler M.E."/>
        </authorList>
    </citation>
    <scope>NUCLEOTIDE SEQUENCE</scope>
</reference>
<dbReference type="InterPro" id="IPR017850">
    <property type="entry name" value="Alkaline_phosphatase_core_sf"/>
</dbReference>
<dbReference type="AlphaFoldDB" id="A0A381NXD5"/>
<comment type="similarity">
    <text evidence="2">Belongs to the sulfatase family.</text>
</comment>
<evidence type="ECO:0000313" key="8">
    <source>
        <dbReference type="EMBL" id="SUZ58844.1"/>
    </source>
</evidence>
<evidence type="ECO:0000256" key="5">
    <source>
        <dbReference type="ARBA" id="ARBA00022801"/>
    </source>
</evidence>
<dbReference type="CDD" id="cd16030">
    <property type="entry name" value="iduronate-2-sulfatase"/>
    <property type="match status" value="1"/>
</dbReference>
<gene>
    <name evidence="8" type="ORF">METZ01_LOCUS11698</name>
</gene>
<comment type="cofactor">
    <cofactor evidence="1">
        <name>Ca(2+)</name>
        <dbReference type="ChEBI" id="CHEBI:29108"/>
    </cofactor>
</comment>
<dbReference type="EMBL" id="UINC01000644">
    <property type="protein sequence ID" value="SUZ58844.1"/>
    <property type="molecule type" value="Genomic_DNA"/>
</dbReference>
<dbReference type="Gene3D" id="3.40.720.10">
    <property type="entry name" value="Alkaline Phosphatase, subunit A"/>
    <property type="match status" value="1"/>
</dbReference>
<evidence type="ECO:0000256" key="6">
    <source>
        <dbReference type="ARBA" id="ARBA00022837"/>
    </source>
</evidence>
<name>A0A381NXD5_9ZZZZ</name>
<dbReference type="InterPro" id="IPR000917">
    <property type="entry name" value="Sulfatase_N"/>
</dbReference>
<dbReference type="GO" id="GO:0004423">
    <property type="term" value="F:iduronate-2-sulfatase activity"/>
    <property type="evidence" value="ECO:0007669"/>
    <property type="project" value="InterPro"/>
</dbReference>
<keyword evidence="4" id="KW-0732">Signal</keyword>
<organism evidence="8">
    <name type="scientific">marine metagenome</name>
    <dbReference type="NCBI Taxonomy" id="408172"/>
    <lineage>
        <taxon>unclassified sequences</taxon>
        <taxon>metagenomes</taxon>
        <taxon>ecological metagenomes</taxon>
    </lineage>
</organism>
<feature type="domain" description="Sulfatase N-terminal" evidence="7">
    <location>
        <begin position="29"/>
        <end position="432"/>
    </location>
</feature>
<sequence length="555" mass="63411">MKKIILFSVLTISLCFFLIKCDNNKEPKPNIVLIMIDDLNDYPEEFNGHPQAVTPNIKKLAKSGVSFQHAYSNDPMCGPSRASMMTGIYPHKSSNFWQASWLKNEVLVNTKTIMEKFKENGYNVIGSGKIMHKNKLDMWNEFEHAADYGPVAYKGEHKKGKRGISHPDVPKPYRVNKVVGGLNMAGGQIDGSYGPLKNVNGLKIDGEEVSWAYGGSRAYKEFKYNSEHDRDLTPDEINAQWAEKRLNELAESNDENPFFLAVGFLRPHTPLIVPQKYFDMYPLEKVQLANIKKNDKDDTYLHYVDQFETKARRTRSIEMYENLVNSYEDPNEGLKRFTQAYLACVAAVDDNVGQVMKAINNTKLKDNTIVVLVSDHGWTMGEKDHVYKNSLWEESTRIPMSIRVPGLTKANSKVQHPVSLIDMYPTLLDLAGLDNNTIKNELGKPLDGYSLKPFLKNPKTEKWNGPKAALTVVYSSDKNKDIPSNHHYSVRTKDWRYIIYNSGKEELYNNSSDPKEWDNLLFNKSHPKRDEMVKILKEMTFPVIPNGLKTIEKNE</sequence>
<evidence type="ECO:0000256" key="4">
    <source>
        <dbReference type="ARBA" id="ARBA00022729"/>
    </source>
</evidence>
<dbReference type="GO" id="GO:0005737">
    <property type="term" value="C:cytoplasm"/>
    <property type="evidence" value="ECO:0007669"/>
    <property type="project" value="TreeGrafter"/>
</dbReference>
<keyword evidence="6" id="KW-0106">Calcium</keyword>
<dbReference type="PROSITE" id="PS00523">
    <property type="entry name" value="SULFATASE_1"/>
    <property type="match status" value="1"/>
</dbReference>
<dbReference type="PANTHER" id="PTHR45953">
    <property type="entry name" value="IDURONATE 2-SULFATASE"/>
    <property type="match status" value="1"/>
</dbReference>
<evidence type="ECO:0000256" key="3">
    <source>
        <dbReference type="ARBA" id="ARBA00022723"/>
    </source>
</evidence>
<keyword evidence="3" id="KW-0479">Metal-binding</keyword>
<dbReference type="PANTHER" id="PTHR45953:SF1">
    <property type="entry name" value="IDURONATE 2-SULFATASE"/>
    <property type="match status" value="1"/>
</dbReference>
<dbReference type="GO" id="GO:0046872">
    <property type="term" value="F:metal ion binding"/>
    <property type="evidence" value="ECO:0007669"/>
    <property type="project" value="UniProtKB-KW"/>
</dbReference>
<evidence type="ECO:0000256" key="2">
    <source>
        <dbReference type="ARBA" id="ARBA00008779"/>
    </source>
</evidence>
<dbReference type="InterPro" id="IPR035874">
    <property type="entry name" value="IDS"/>
</dbReference>
<evidence type="ECO:0000256" key="1">
    <source>
        <dbReference type="ARBA" id="ARBA00001913"/>
    </source>
</evidence>
<dbReference type="Pfam" id="PF00884">
    <property type="entry name" value="Sulfatase"/>
    <property type="match status" value="1"/>
</dbReference>
<keyword evidence="5" id="KW-0378">Hydrolase</keyword>
<accession>A0A381NXD5</accession>
<dbReference type="InterPro" id="IPR024607">
    <property type="entry name" value="Sulfatase_CS"/>
</dbReference>
<protein>
    <recommendedName>
        <fullName evidence="7">Sulfatase N-terminal domain-containing protein</fullName>
    </recommendedName>
</protein>
<evidence type="ECO:0000259" key="7">
    <source>
        <dbReference type="Pfam" id="PF00884"/>
    </source>
</evidence>
<proteinExistence type="inferred from homology"/>